<dbReference type="RefSeq" id="WP_344796635.1">
    <property type="nucleotide sequence ID" value="NZ_BAABAU010000003.1"/>
</dbReference>
<reference evidence="3" key="1">
    <citation type="journal article" date="2019" name="Int. J. Syst. Evol. Microbiol.">
        <title>The Global Catalogue of Microorganisms (GCM) 10K type strain sequencing project: providing services to taxonomists for standard genome sequencing and annotation.</title>
        <authorList>
            <consortium name="The Broad Institute Genomics Platform"/>
            <consortium name="The Broad Institute Genome Sequencing Center for Infectious Disease"/>
            <person name="Wu L."/>
            <person name="Ma J."/>
        </authorList>
    </citation>
    <scope>NUCLEOTIDE SEQUENCE [LARGE SCALE GENOMIC DNA]</scope>
    <source>
        <strain evidence="3">JCM 17442</strain>
    </source>
</reference>
<dbReference type="InterPro" id="IPR036390">
    <property type="entry name" value="WH_DNA-bd_sf"/>
</dbReference>
<dbReference type="InterPro" id="IPR052526">
    <property type="entry name" value="HTH-type_Bedaq_tolerance"/>
</dbReference>
<name>A0ABP8E3P3_9MICO</name>
<gene>
    <name evidence="2" type="ORF">GCM10022256_24830</name>
</gene>
<evidence type="ECO:0000313" key="3">
    <source>
        <dbReference type="Proteomes" id="UP001501594"/>
    </source>
</evidence>
<organism evidence="2 3">
    <name type="scientific">Frondihabitans peucedani</name>
    <dbReference type="NCBI Taxonomy" id="598626"/>
    <lineage>
        <taxon>Bacteria</taxon>
        <taxon>Bacillati</taxon>
        <taxon>Actinomycetota</taxon>
        <taxon>Actinomycetes</taxon>
        <taxon>Micrococcales</taxon>
        <taxon>Microbacteriaceae</taxon>
        <taxon>Frondihabitans</taxon>
    </lineage>
</organism>
<proteinExistence type="predicted"/>
<dbReference type="InterPro" id="IPR036388">
    <property type="entry name" value="WH-like_DNA-bd_sf"/>
</dbReference>
<dbReference type="PANTHER" id="PTHR39515:SF2">
    <property type="entry name" value="HTH-TYPE TRANSCRIPTIONAL REGULATOR RV0880"/>
    <property type="match status" value="1"/>
</dbReference>
<dbReference type="SMART" id="SM00347">
    <property type="entry name" value="HTH_MARR"/>
    <property type="match status" value="1"/>
</dbReference>
<evidence type="ECO:0000313" key="2">
    <source>
        <dbReference type="EMBL" id="GAA4266871.1"/>
    </source>
</evidence>
<dbReference type="Pfam" id="PF01047">
    <property type="entry name" value="MarR"/>
    <property type="match status" value="1"/>
</dbReference>
<dbReference type="SUPFAM" id="SSF46785">
    <property type="entry name" value="Winged helix' DNA-binding domain"/>
    <property type="match status" value="1"/>
</dbReference>
<sequence length="145" mass="15936">MSSQPTDILESLISSTTRLVRYAAQASGRNMSSATARTLSILSAEGPLRTGDLARASRISQPGMTKLLRTMQGDELVSRIAEVDDARAWLIQITPRGRAALVEWRSVLATEMSPLFGDLDETDWQTLEAAATLLEERSRREVVFA</sequence>
<accession>A0ABP8E3P3</accession>
<evidence type="ECO:0000259" key="1">
    <source>
        <dbReference type="PROSITE" id="PS50995"/>
    </source>
</evidence>
<comment type="caution">
    <text evidence="2">The sequence shown here is derived from an EMBL/GenBank/DDBJ whole genome shotgun (WGS) entry which is preliminary data.</text>
</comment>
<feature type="domain" description="HTH marR-type" evidence="1">
    <location>
        <begin position="1"/>
        <end position="136"/>
    </location>
</feature>
<dbReference type="EMBL" id="BAABAU010000003">
    <property type="protein sequence ID" value="GAA4266871.1"/>
    <property type="molecule type" value="Genomic_DNA"/>
</dbReference>
<dbReference type="PROSITE" id="PS50995">
    <property type="entry name" value="HTH_MARR_2"/>
    <property type="match status" value="1"/>
</dbReference>
<protein>
    <recommendedName>
        <fullName evidence="1">HTH marR-type domain-containing protein</fullName>
    </recommendedName>
</protein>
<dbReference type="InterPro" id="IPR000835">
    <property type="entry name" value="HTH_MarR-typ"/>
</dbReference>
<keyword evidence="3" id="KW-1185">Reference proteome</keyword>
<dbReference type="PANTHER" id="PTHR39515">
    <property type="entry name" value="CONSERVED PROTEIN"/>
    <property type="match status" value="1"/>
</dbReference>
<dbReference type="Gene3D" id="1.10.10.10">
    <property type="entry name" value="Winged helix-like DNA-binding domain superfamily/Winged helix DNA-binding domain"/>
    <property type="match status" value="1"/>
</dbReference>
<dbReference type="Proteomes" id="UP001501594">
    <property type="component" value="Unassembled WGS sequence"/>
</dbReference>